<keyword evidence="5" id="KW-1185">Reference proteome</keyword>
<dbReference type="GO" id="GO:0004803">
    <property type="term" value="F:transposase activity"/>
    <property type="evidence" value="ECO:0007669"/>
    <property type="project" value="InterPro"/>
</dbReference>
<organism evidence="4 5">
    <name type="scientific">Paracoccus lutimaris</name>
    <dbReference type="NCBI Taxonomy" id="1490030"/>
    <lineage>
        <taxon>Bacteria</taxon>
        <taxon>Pseudomonadati</taxon>
        <taxon>Pseudomonadota</taxon>
        <taxon>Alphaproteobacteria</taxon>
        <taxon>Rhodobacterales</taxon>
        <taxon>Paracoccaceae</taxon>
        <taxon>Paracoccus</taxon>
    </lineage>
</organism>
<dbReference type="Proteomes" id="UP000253345">
    <property type="component" value="Unassembled WGS sequence"/>
</dbReference>
<evidence type="ECO:0000259" key="3">
    <source>
        <dbReference type="Pfam" id="PF14319"/>
    </source>
</evidence>
<comment type="caution">
    <text evidence="4">The sequence shown here is derived from an EMBL/GenBank/DDBJ whole genome shotgun (WGS) entry which is preliminary data.</text>
</comment>
<dbReference type="PANTHER" id="PTHR37023:SF1">
    <property type="entry name" value="ISSOD25 TRANSPOSASE TNPA_ISSOD25"/>
    <property type="match status" value="1"/>
</dbReference>
<proteinExistence type="predicted"/>
<evidence type="ECO:0000259" key="2">
    <source>
        <dbReference type="Pfam" id="PF04986"/>
    </source>
</evidence>
<reference evidence="4 5" key="1">
    <citation type="submission" date="2018-07" db="EMBL/GenBank/DDBJ databases">
        <title>Genomic Encyclopedia of Type Strains, Phase III (KMG-III): the genomes of soil and plant-associated and newly described type strains.</title>
        <authorList>
            <person name="Whitman W."/>
        </authorList>
    </citation>
    <scope>NUCLEOTIDE SEQUENCE [LARGE SCALE GENOMIC DNA]</scope>
    <source>
        <strain evidence="4 5">CECT 8525</strain>
    </source>
</reference>
<name>A0A368YBW5_9RHOB</name>
<dbReference type="PANTHER" id="PTHR37023">
    <property type="entry name" value="TRANSPOSASE"/>
    <property type="match status" value="1"/>
</dbReference>
<dbReference type="GO" id="GO:0003677">
    <property type="term" value="F:DNA binding"/>
    <property type="evidence" value="ECO:0007669"/>
    <property type="project" value="InterPro"/>
</dbReference>
<dbReference type="Pfam" id="PF04986">
    <property type="entry name" value="Y2_Tnp"/>
    <property type="match status" value="1"/>
</dbReference>
<dbReference type="InterPro" id="IPR054832">
    <property type="entry name" value="transpos_IS91"/>
</dbReference>
<evidence type="ECO:0000313" key="4">
    <source>
        <dbReference type="EMBL" id="RCW77605.1"/>
    </source>
</evidence>
<feature type="domain" description="Transposase IS801/IS1294" evidence="2">
    <location>
        <begin position="144"/>
        <end position="331"/>
    </location>
</feature>
<evidence type="ECO:0000256" key="1">
    <source>
        <dbReference type="SAM" id="MobiDB-lite"/>
    </source>
</evidence>
<dbReference type="EMBL" id="QPJL01000068">
    <property type="protein sequence ID" value="RCW77605.1"/>
    <property type="molecule type" value="Genomic_DNA"/>
</dbReference>
<feature type="region of interest" description="Disordered" evidence="1">
    <location>
        <begin position="350"/>
        <end position="370"/>
    </location>
</feature>
<dbReference type="AlphaFoldDB" id="A0A368YBW5"/>
<evidence type="ECO:0000313" key="5">
    <source>
        <dbReference type="Proteomes" id="UP000253345"/>
    </source>
</evidence>
<sequence length="405" mass="45186">MPRPKLEIADIFRAHGPTWRRANAGHVSLTQLKVMSAIEACRTEALGGHVAGCAKCGHHHIAYNSCKNRHCPKCQGPAARDWMEARAEDLLPVEYFHVVFTMPAEIAQIAYWNKKAIYGLLFKASAETVMTIAADPKRMGARVGMTSVLHTWGSALTHHPHIHMIVPGGGLSPDGTRWIACKPGFFLHVRVLSRLFRRLFLEGLMALHRAGQLAFFGALAELAHAETFTAWLAPFRKSEWVVYAKPPFGGPKAVLAYLSRYTHRVAISNARLVSADAHTVAFRWKDYRVKSGGRQKVMRLATPDFIRRFLIHVLPDGFHRIRHYGLLASSIRKANITKIRALLCVQQIEPPATPEPEPEPGPEPEIAPLTLREPCPCCGGPMRIIEIFRRGQKPMSRAPPREQAA</sequence>
<dbReference type="NCBIfam" id="NF033538">
    <property type="entry name" value="transpos_IS91"/>
    <property type="match status" value="1"/>
</dbReference>
<dbReference type="OrthoDB" id="6979325at2"/>
<feature type="domain" description="Transposase zinc-binding" evidence="3">
    <location>
        <begin position="11"/>
        <end position="102"/>
    </location>
</feature>
<gene>
    <name evidence="4" type="ORF">DFP89_1681</name>
</gene>
<dbReference type="InterPro" id="IPR026889">
    <property type="entry name" value="Zn_Tnp"/>
</dbReference>
<dbReference type="RefSeq" id="WP_114351020.1">
    <property type="nucleotide sequence ID" value="NZ_QPJL01000068.1"/>
</dbReference>
<accession>A0A368YBW5</accession>
<dbReference type="InterPro" id="IPR007069">
    <property type="entry name" value="Transposase_32"/>
</dbReference>
<protein>
    <submittedName>
        <fullName evidence="4">Transposase-like zinc-binding protein</fullName>
    </submittedName>
</protein>
<dbReference type="GO" id="GO:0006313">
    <property type="term" value="P:DNA transposition"/>
    <property type="evidence" value="ECO:0007669"/>
    <property type="project" value="InterPro"/>
</dbReference>
<dbReference type="Pfam" id="PF14319">
    <property type="entry name" value="Zn_Tnp_IS91"/>
    <property type="match status" value="1"/>
</dbReference>